<evidence type="ECO:0000313" key="1">
    <source>
        <dbReference type="Proteomes" id="UP000515154"/>
    </source>
</evidence>
<sequence length="264" mass="30707">MADKFGRSVRQCEDWVDLKAQELASFDQQCDYLSASIVIKRMELLQAEISLREPINLTLKSQVEYFSQQNYNLDPQVLQRFRFGSDLCRFEDYNCKWGELVDKYAEISHKFSTFRIVEALSARIDNLNQEMDCIMANLSSFSFRNVKQIDALNDDSATLAKELDWTESCLAVLREDYEKVDNTEETDKFGEQLNGLESRMSTMREIMSVRTGKLRELQDNFELSQSANEFYYWLQQQLLLSTDNGDSVESTMTLINELKVLGVF</sequence>
<dbReference type="RefSeq" id="XP_029657916.1">
    <property type="nucleotide sequence ID" value="XM_029802056.1"/>
</dbReference>
<evidence type="ECO:0000313" key="2">
    <source>
        <dbReference type="RefSeq" id="XP_029657916.1"/>
    </source>
</evidence>
<dbReference type="SUPFAM" id="SSF46966">
    <property type="entry name" value="Spectrin repeat"/>
    <property type="match status" value="1"/>
</dbReference>
<dbReference type="Proteomes" id="UP000515154">
    <property type="component" value="Unplaced"/>
</dbReference>
<dbReference type="Gene3D" id="1.20.58.60">
    <property type="match status" value="1"/>
</dbReference>
<dbReference type="AlphaFoldDB" id="A0A6P7UAD5"/>
<gene>
    <name evidence="2" type="primary">LOC115232212</name>
</gene>
<dbReference type="KEGG" id="osn:115232212"/>
<protein>
    <submittedName>
        <fullName evidence="2">Uncharacterized protein LOC115232212</fullName>
    </submittedName>
</protein>
<name>A0A6P7UAD5_9MOLL</name>
<organism evidence="1 2">
    <name type="scientific">Octopus sinensis</name>
    <name type="common">East Asian common octopus</name>
    <dbReference type="NCBI Taxonomy" id="2607531"/>
    <lineage>
        <taxon>Eukaryota</taxon>
        <taxon>Metazoa</taxon>
        <taxon>Spiralia</taxon>
        <taxon>Lophotrochozoa</taxon>
        <taxon>Mollusca</taxon>
        <taxon>Cephalopoda</taxon>
        <taxon>Coleoidea</taxon>
        <taxon>Octopodiformes</taxon>
        <taxon>Octopoda</taxon>
        <taxon>Incirrata</taxon>
        <taxon>Octopodidae</taxon>
        <taxon>Octopus</taxon>
    </lineage>
</organism>
<reference evidence="2" key="1">
    <citation type="submission" date="2025-08" db="UniProtKB">
        <authorList>
            <consortium name="RefSeq"/>
        </authorList>
    </citation>
    <scope>IDENTIFICATION</scope>
</reference>
<accession>A0A6P7UAD5</accession>
<keyword evidence="1" id="KW-1185">Reference proteome</keyword>
<proteinExistence type="predicted"/>